<dbReference type="Proteomes" id="UP000326837">
    <property type="component" value="Chromosome"/>
</dbReference>
<keyword evidence="14" id="KW-1185">Reference proteome</keyword>
<evidence type="ECO:0000256" key="5">
    <source>
        <dbReference type="ARBA" id="ARBA00022741"/>
    </source>
</evidence>
<evidence type="ECO:0000256" key="8">
    <source>
        <dbReference type="ARBA" id="ARBA00022842"/>
    </source>
</evidence>
<evidence type="ECO:0000256" key="7">
    <source>
        <dbReference type="ARBA" id="ARBA00022840"/>
    </source>
</evidence>
<feature type="domain" description="DAGKc" evidence="12">
    <location>
        <begin position="6"/>
        <end position="139"/>
    </location>
</feature>
<evidence type="ECO:0000256" key="11">
    <source>
        <dbReference type="ARBA" id="ARBA00023264"/>
    </source>
</evidence>
<gene>
    <name evidence="13" type="ORF">PLANPX_4292</name>
</gene>
<dbReference type="InterPro" id="IPR016064">
    <property type="entry name" value="NAD/diacylglycerol_kinase_sf"/>
</dbReference>
<reference evidence="14" key="1">
    <citation type="submission" date="2019-10" db="EMBL/GenBank/DDBJ databases">
        <title>Lacipirellula parvula gen. nov., sp. nov., representing a lineage of planctomycetes widespread in freshwater anoxic habitats, and description of the family Lacipirellulaceae.</title>
        <authorList>
            <person name="Dedysh S.N."/>
            <person name="Kulichevskaya I.S."/>
            <person name="Beletsky A.V."/>
            <person name="Rakitin A.L."/>
            <person name="Mardanov A.V."/>
            <person name="Ivanova A.A."/>
            <person name="Saltykova V.X."/>
            <person name="Rijpstra W.I.C."/>
            <person name="Sinninghe Damste J.S."/>
            <person name="Ravin N.V."/>
        </authorList>
    </citation>
    <scope>NUCLEOTIDE SEQUENCE [LARGE SCALE GENOMIC DNA]</scope>
    <source>
        <strain evidence="14">PX69</strain>
    </source>
</reference>
<evidence type="ECO:0000256" key="2">
    <source>
        <dbReference type="ARBA" id="ARBA00022516"/>
    </source>
</evidence>
<dbReference type="GO" id="GO:0005524">
    <property type="term" value="F:ATP binding"/>
    <property type="evidence" value="ECO:0007669"/>
    <property type="project" value="UniProtKB-KW"/>
</dbReference>
<evidence type="ECO:0000256" key="6">
    <source>
        <dbReference type="ARBA" id="ARBA00022777"/>
    </source>
</evidence>
<dbReference type="KEGG" id="lpav:PLANPX_4292"/>
<dbReference type="PROSITE" id="PS50146">
    <property type="entry name" value="DAGK"/>
    <property type="match status" value="1"/>
</dbReference>
<evidence type="ECO:0000313" key="13">
    <source>
        <dbReference type="EMBL" id="BBO34680.1"/>
    </source>
</evidence>
<dbReference type="GO" id="GO:0046872">
    <property type="term" value="F:metal ion binding"/>
    <property type="evidence" value="ECO:0007669"/>
    <property type="project" value="UniProtKB-KW"/>
</dbReference>
<keyword evidence="11" id="KW-1208">Phospholipid metabolism</keyword>
<protein>
    <submittedName>
        <fullName evidence="13">Transcription regulator</fullName>
    </submittedName>
</protein>
<dbReference type="InterPro" id="IPR005218">
    <property type="entry name" value="Diacylglycerol/lipid_kinase"/>
</dbReference>
<keyword evidence="7" id="KW-0067">ATP-binding</keyword>
<dbReference type="InterPro" id="IPR001206">
    <property type="entry name" value="Diacylglycerol_kinase_cat_dom"/>
</dbReference>
<dbReference type="InterPro" id="IPR050187">
    <property type="entry name" value="Lipid_Phosphate_FormReg"/>
</dbReference>
<dbReference type="GO" id="GO:0005886">
    <property type="term" value="C:plasma membrane"/>
    <property type="evidence" value="ECO:0007669"/>
    <property type="project" value="TreeGrafter"/>
</dbReference>
<accession>A0A5K7XCY1</accession>
<keyword evidence="2" id="KW-0444">Lipid biosynthesis</keyword>
<keyword evidence="10" id="KW-0594">Phospholipid biosynthesis</keyword>
<evidence type="ECO:0000256" key="4">
    <source>
        <dbReference type="ARBA" id="ARBA00022723"/>
    </source>
</evidence>
<dbReference type="GO" id="GO:0008654">
    <property type="term" value="P:phospholipid biosynthetic process"/>
    <property type="evidence" value="ECO:0007669"/>
    <property type="project" value="UniProtKB-KW"/>
</dbReference>
<dbReference type="PANTHER" id="PTHR12358:SF106">
    <property type="entry name" value="LIPID KINASE YEGS"/>
    <property type="match status" value="1"/>
</dbReference>
<dbReference type="GO" id="GO:0016301">
    <property type="term" value="F:kinase activity"/>
    <property type="evidence" value="ECO:0007669"/>
    <property type="project" value="UniProtKB-KW"/>
</dbReference>
<evidence type="ECO:0000259" key="12">
    <source>
        <dbReference type="PROSITE" id="PS50146"/>
    </source>
</evidence>
<dbReference type="InterPro" id="IPR045540">
    <property type="entry name" value="YegS/DAGK_C"/>
</dbReference>
<dbReference type="RefSeq" id="WP_152100209.1">
    <property type="nucleotide sequence ID" value="NZ_AP021861.1"/>
</dbReference>
<evidence type="ECO:0000256" key="3">
    <source>
        <dbReference type="ARBA" id="ARBA00022679"/>
    </source>
</evidence>
<dbReference type="EMBL" id="AP021861">
    <property type="protein sequence ID" value="BBO34680.1"/>
    <property type="molecule type" value="Genomic_DNA"/>
</dbReference>
<evidence type="ECO:0000256" key="1">
    <source>
        <dbReference type="ARBA" id="ARBA00001946"/>
    </source>
</evidence>
<evidence type="ECO:0000313" key="14">
    <source>
        <dbReference type="Proteomes" id="UP000326837"/>
    </source>
</evidence>
<keyword evidence="4" id="KW-0479">Metal-binding</keyword>
<dbReference type="InterPro" id="IPR017438">
    <property type="entry name" value="ATP-NAD_kinase_N"/>
</dbReference>
<dbReference type="SUPFAM" id="SSF111331">
    <property type="entry name" value="NAD kinase/diacylglycerol kinase-like"/>
    <property type="match status" value="1"/>
</dbReference>
<name>A0A5K7XCY1_9BACT</name>
<dbReference type="Gene3D" id="2.60.200.40">
    <property type="match status" value="1"/>
</dbReference>
<dbReference type="PANTHER" id="PTHR12358">
    <property type="entry name" value="SPHINGOSINE KINASE"/>
    <property type="match status" value="1"/>
</dbReference>
<keyword evidence="5" id="KW-0547">Nucleotide-binding</keyword>
<dbReference type="AlphaFoldDB" id="A0A5K7XCY1"/>
<evidence type="ECO:0000256" key="9">
    <source>
        <dbReference type="ARBA" id="ARBA00023098"/>
    </source>
</evidence>
<dbReference type="Pfam" id="PF00781">
    <property type="entry name" value="DAGK_cat"/>
    <property type="match status" value="1"/>
</dbReference>
<sequence>MLVDTSQMRRLTAILNPQSDRGRTALLAEQMQQALAGRVELQLLKTTCRGEAVELATRAAAAGCDGVVAIGGDGTVHEVANGLLAIADSERPPLGVIPAGSGNDFAFALGIEKNLLRNVKLLADGQTRAVDAAIVETATGRRRYAINNLGALLEGEINLASHRLTWPRGSGLYLRAALQTLVRRPPIARLQLTVDGQRLKRESAILSISNGCRSGGKFYLMPDAKIDDGRFDYLVARPASRLRMLWEIYRSLGRERAASAWAEQGEFSAMTVESDLPFAAHVDGEPWLRPEEGERELKLTVLPRVLRVFAPVG</sequence>
<keyword evidence="9" id="KW-0443">Lipid metabolism</keyword>
<comment type="cofactor">
    <cofactor evidence="1">
        <name>Mg(2+)</name>
        <dbReference type="ChEBI" id="CHEBI:18420"/>
    </cofactor>
</comment>
<proteinExistence type="predicted"/>
<organism evidence="13 14">
    <name type="scientific">Lacipirellula parvula</name>
    <dbReference type="NCBI Taxonomy" id="2650471"/>
    <lineage>
        <taxon>Bacteria</taxon>
        <taxon>Pseudomonadati</taxon>
        <taxon>Planctomycetota</taxon>
        <taxon>Planctomycetia</taxon>
        <taxon>Pirellulales</taxon>
        <taxon>Lacipirellulaceae</taxon>
        <taxon>Lacipirellula</taxon>
    </lineage>
</organism>
<dbReference type="Gene3D" id="3.40.50.10330">
    <property type="entry name" value="Probable inorganic polyphosphate/atp-NAD kinase, domain 1"/>
    <property type="match status" value="1"/>
</dbReference>
<evidence type="ECO:0000256" key="10">
    <source>
        <dbReference type="ARBA" id="ARBA00023209"/>
    </source>
</evidence>
<dbReference type="SMART" id="SM00046">
    <property type="entry name" value="DAGKc"/>
    <property type="match status" value="1"/>
</dbReference>
<keyword evidence="3" id="KW-0808">Transferase</keyword>
<keyword evidence="6" id="KW-0418">Kinase</keyword>
<dbReference type="NCBIfam" id="TIGR00147">
    <property type="entry name" value="YegS/Rv2252/BmrU family lipid kinase"/>
    <property type="match status" value="1"/>
</dbReference>
<keyword evidence="8" id="KW-0460">Magnesium</keyword>
<dbReference type="Pfam" id="PF19279">
    <property type="entry name" value="YegS_C"/>
    <property type="match status" value="1"/>
</dbReference>